<name>A0A1Y5F8W4_9BACT</name>
<protein>
    <submittedName>
        <fullName evidence="1">Uncharacterized protein</fullName>
    </submittedName>
</protein>
<dbReference type="Proteomes" id="UP000196531">
    <property type="component" value="Unassembled WGS sequence"/>
</dbReference>
<dbReference type="AlphaFoldDB" id="A0A1Y5F8W4"/>
<sequence length="165" mass="18808">MENDLIAIFKELDKWIEDMNEQSLTEGFNFNPNCSITILGQMGLLVDEEIAIQLNPVATVDLDAWVKSESSITQELKSLLSKNGLILDELSNEIWLPEEYEVEDFYISDRITCLKVKPLYLLVSKAIKAKEKNRILVKEAIGIFKEELVDMIIKYGGDPSYFING</sequence>
<comment type="caution">
    <text evidence="1">The sequence shown here is derived from an EMBL/GenBank/DDBJ whole genome shotgun (WGS) entry which is preliminary data.</text>
</comment>
<accession>A0A1Y5F8W4</accession>
<reference evidence="2" key="1">
    <citation type="journal article" date="2017" name="Proc. Natl. Acad. Sci. U.S.A.">
        <title>Simulation of Deepwater Horizon oil plume reveals substrate specialization within a complex community of hydrocarbon-degraders.</title>
        <authorList>
            <person name="Hu P."/>
            <person name="Dubinsky E.A."/>
            <person name="Probst A.J."/>
            <person name="Wang J."/>
            <person name="Sieber C.M.K."/>
            <person name="Tom L.M."/>
            <person name="Gardinali P."/>
            <person name="Banfield J.F."/>
            <person name="Atlas R.M."/>
            <person name="Andersen G.L."/>
        </authorList>
    </citation>
    <scope>NUCLEOTIDE SEQUENCE [LARGE SCALE GENOMIC DNA]</scope>
</reference>
<dbReference type="EMBL" id="MAAO01000006">
    <property type="protein sequence ID" value="OUR97376.1"/>
    <property type="molecule type" value="Genomic_DNA"/>
</dbReference>
<organism evidence="1 2">
    <name type="scientific">Halobacteriovorax marinus</name>
    <dbReference type="NCBI Taxonomy" id="97084"/>
    <lineage>
        <taxon>Bacteria</taxon>
        <taxon>Pseudomonadati</taxon>
        <taxon>Bdellovibrionota</taxon>
        <taxon>Bacteriovoracia</taxon>
        <taxon>Bacteriovoracales</taxon>
        <taxon>Halobacteriovoraceae</taxon>
        <taxon>Halobacteriovorax</taxon>
    </lineage>
</organism>
<evidence type="ECO:0000313" key="1">
    <source>
        <dbReference type="EMBL" id="OUR97376.1"/>
    </source>
</evidence>
<evidence type="ECO:0000313" key="2">
    <source>
        <dbReference type="Proteomes" id="UP000196531"/>
    </source>
</evidence>
<gene>
    <name evidence="1" type="ORF">A9Q84_13710</name>
</gene>
<proteinExistence type="predicted"/>